<dbReference type="SUPFAM" id="SSF52540">
    <property type="entry name" value="P-loop containing nucleoside triphosphate hydrolases"/>
    <property type="match status" value="1"/>
</dbReference>
<dbReference type="PROSITE" id="PS50893">
    <property type="entry name" value="ABC_TRANSPORTER_2"/>
    <property type="match status" value="1"/>
</dbReference>
<dbReference type="Proteomes" id="UP000184120">
    <property type="component" value="Unassembled WGS sequence"/>
</dbReference>
<evidence type="ECO:0000256" key="3">
    <source>
        <dbReference type="ARBA" id="ARBA00022840"/>
    </source>
</evidence>
<dbReference type="EMBL" id="BMFL01000009">
    <property type="protein sequence ID" value="GGE98174.1"/>
    <property type="molecule type" value="Genomic_DNA"/>
</dbReference>
<dbReference type="SUPFAM" id="SSF144064">
    <property type="entry name" value="Heme iron utilization protein-like"/>
    <property type="match status" value="1"/>
</dbReference>
<dbReference type="Pfam" id="PF05171">
    <property type="entry name" value="HemS"/>
    <property type="match status" value="2"/>
</dbReference>
<dbReference type="Gene3D" id="3.40.1570.10">
    <property type="entry name" value="HemS/ChuS/ChuX like domains"/>
    <property type="match status" value="2"/>
</dbReference>
<dbReference type="AlphaFoldDB" id="A0A1M6X4K7"/>
<comment type="function">
    <text evidence="5">Part of the ABC transporter complex HmuTUV involved in hemin import. Responsible for energy coupling to the transport system.</text>
</comment>
<keyword evidence="4" id="KW-1278">Translocase</keyword>
<name>A0A1M6X4K7_9FLAO</name>
<dbReference type="GO" id="GO:0016887">
    <property type="term" value="F:ATP hydrolysis activity"/>
    <property type="evidence" value="ECO:0007669"/>
    <property type="project" value="InterPro"/>
</dbReference>
<evidence type="ECO:0000313" key="9">
    <source>
        <dbReference type="Proteomes" id="UP000184120"/>
    </source>
</evidence>
<gene>
    <name evidence="7" type="ORF">GCM10010984_14690</name>
    <name evidence="8" type="ORF">SAMN05443634_105109</name>
</gene>
<evidence type="ECO:0000256" key="1">
    <source>
        <dbReference type="ARBA" id="ARBA00022448"/>
    </source>
</evidence>
<evidence type="ECO:0000259" key="6">
    <source>
        <dbReference type="PROSITE" id="PS50893"/>
    </source>
</evidence>
<reference evidence="7" key="5">
    <citation type="submission" date="2024-05" db="EMBL/GenBank/DDBJ databases">
        <authorList>
            <person name="Sun Q."/>
            <person name="Zhou Y."/>
        </authorList>
    </citation>
    <scope>NUCLEOTIDE SEQUENCE</scope>
    <source>
        <strain evidence="7">CGMCC 1.12707</strain>
    </source>
</reference>
<dbReference type="InterPro" id="IPR027417">
    <property type="entry name" value="P-loop_NTPase"/>
</dbReference>
<dbReference type="Gene3D" id="3.40.50.300">
    <property type="entry name" value="P-loop containing nucleotide triphosphate hydrolases"/>
    <property type="match status" value="1"/>
</dbReference>
<dbReference type="GO" id="GO:0005524">
    <property type="term" value="F:ATP binding"/>
    <property type="evidence" value="ECO:0007669"/>
    <property type="project" value="UniProtKB-KW"/>
</dbReference>
<evidence type="ECO:0000313" key="7">
    <source>
        <dbReference type="EMBL" id="GGE98174.1"/>
    </source>
</evidence>
<organism evidence="8 9">
    <name type="scientific">Chishuiella changwenlii</name>
    <dbReference type="NCBI Taxonomy" id="1434701"/>
    <lineage>
        <taxon>Bacteria</taxon>
        <taxon>Pseudomonadati</taxon>
        <taxon>Bacteroidota</taxon>
        <taxon>Flavobacteriia</taxon>
        <taxon>Flavobacteriales</taxon>
        <taxon>Weeksellaceae</taxon>
        <taxon>Chishuiella</taxon>
    </lineage>
</organism>
<dbReference type="InterPro" id="IPR007845">
    <property type="entry name" value="HemS/ChuX_dom"/>
</dbReference>
<dbReference type="PANTHER" id="PTHR42794:SF1">
    <property type="entry name" value="HEMIN IMPORT ATP-BINDING PROTEIN HMUV"/>
    <property type="match status" value="1"/>
</dbReference>
<dbReference type="CDD" id="cd16831">
    <property type="entry name" value="HemS-like_C"/>
    <property type="match status" value="1"/>
</dbReference>
<dbReference type="EMBL" id="FRBH01000005">
    <property type="protein sequence ID" value="SHL00868.1"/>
    <property type="molecule type" value="Genomic_DNA"/>
</dbReference>
<keyword evidence="1" id="KW-0813">Transport</keyword>
<proteinExistence type="predicted"/>
<keyword evidence="3" id="KW-0067">ATP-binding</keyword>
<feature type="domain" description="ABC transporter" evidence="6">
    <location>
        <begin position="2"/>
        <end position="240"/>
    </location>
</feature>
<dbReference type="PANTHER" id="PTHR42794">
    <property type="entry name" value="HEMIN IMPORT ATP-BINDING PROTEIN HMUV"/>
    <property type="match status" value="1"/>
</dbReference>
<evidence type="ECO:0000256" key="5">
    <source>
        <dbReference type="ARBA" id="ARBA00037066"/>
    </source>
</evidence>
<keyword evidence="10" id="KW-1185">Reference proteome</keyword>
<reference evidence="7" key="1">
    <citation type="journal article" date="2014" name="Int. J. Syst. Evol. Microbiol.">
        <title>Complete genome of a new Firmicutes species belonging to the dominant human colonic microbiota ('Ruminococcus bicirculans') reveals two chromosomes and a selective capacity to utilize plant glucans.</title>
        <authorList>
            <consortium name="NISC Comparative Sequencing Program"/>
            <person name="Wegmann U."/>
            <person name="Louis P."/>
            <person name="Goesmann A."/>
            <person name="Henrissat B."/>
            <person name="Duncan S.H."/>
            <person name="Flint H.J."/>
        </authorList>
    </citation>
    <scope>NUCLEOTIDE SEQUENCE</scope>
    <source>
        <strain evidence="7">CGMCC 1.12707</strain>
    </source>
</reference>
<dbReference type="STRING" id="1434701.SAMN05443634_105109"/>
<evidence type="ECO:0000256" key="4">
    <source>
        <dbReference type="ARBA" id="ARBA00022967"/>
    </source>
</evidence>
<dbReference type="NCBIfam" id="NF010068">
    <property type="entry name" value="PRK13548.1"/>
    <property type="match status" value="1"/>
</dbReference>
<dbReference type="Pfam" id="PF00005">
    <property type="entry name" value="ABC_tran"/>
    <property type="match status" value="1"/>
</dbReference>
<reference evidence="8" key="2">
    <citation type="submission" date="2016-11" db="EMBL/GenBank/DDBJ databases">
        <authorList>
            <person name="Jaros S."/>
            <person name="Januszkiewicz K."/>
            <person name="Wedrychowicz H."/>
        </authorList>
    </citation>
    <scope>NUCLEOTIDE SEQUENCE [LARGE SCALE GENOMIC DNA]</scope>
    <source>
        <strain evidence="8">DSM 27989</strain>
    </source>
</reference>
<evidence type="ECO:0000313" key="8">
    <source>
        <dbReference type="EMBL" id="SHL00868.1"/>
    </source>
</evidence>
<dbReference type="InterPro" id="IPR003439">
    <property type="entry name" value="ABC_transporter-like_ATP-bd"/>
</dbReference>
<dbReference type="InterPro" id="IPR053733">
    <property type="entry name" value="Heme_Transport_Util_sf"/>
</dbReference>
<evidence type="ECO:0000313" key="10">
    <source>
        <dbReference type="Proteomes" id="UP000650994"/>
    </source>
</evidence>
<sequence>MLTVEKINYQHKSFKILEDISFDSDSGKIIAIVGPNGAGKSSLLSYIANEIEPKKNEIQFKKILLKNWKKEDLSQHKAKFSQHQPADIPLTVEEVVLMGRYPYFDHQPQKNDTNAIELWMNKTNISHLKNREYIHLSGGEKQRVHLARIFSQLDNNHQQKLILLDEPLNNLDVSHQFNLLETLVELKQKENLIILVIHDLNLAAQFADEVILMDKGKIVLKDLPENVFKPDIISKIYKFPCTICKNPLDQKPLILFGKKTITMNTITDLKKQWDDLKANQPKIRIRNAAKELGVSEMELLATDLGNGVTKLKPEHAAILQEIESLGKVMALTRNNECVHERKGIYLNPDFSSPHAQLFVGEDIDMRIFLTHWKTAFAVVESSEHGERKSLQFFGKDGEAIHKIYLVPQSNTEAFDALVEKYKDADQTTIPATEKVENNVTEKPDSEIDVEGFQQSWIDLKDTHNFFTMLRKYGVTRTQALRLAPTDYHAKQINKDSIVKMLEKAAETETPIMVFTGNKGNIQIHTGNIKRTMWHENWFNILDPDFNMHLDMDKIATSWIVRKPTEDGIVTAIEVFNDKGEIIVQFFGKRKPGIAELEQWREIVAELN</sequence>
<dbReference type="CDD" id="cd16830">
    <property type="entry name" value="HemS-like_N"/>
    <property type="match status" value="1"/>
</dbReference>
<dbReference type="GO" id="GO:0006826">
    <property type="term" value="P:iron ion transport"/>
    <property type="evidence" value="ECO:0007669"/>
    <property type="project" value="InterPro"/>
</dbReference>
<dbReference type="Proteomes" id="UP000650994">
    <property type="component" value="Unassembled WGS sequence"/>
</dbReference>
<dbReference type="InterPro" id="IPR003593">
    <property type="entry name" value="AAA+_ATPase"/>
</dbReference>
<protein>
    <submittedName>
        <fullName evidence="8">Putative heme degradation protein</fullName>
    </submittedName>
</protein>
<evidence type="ECO:0000256" key="2">
    <source>
        <dbReference type="ARBA" id="ARBA00022741"/>
    </source>
</evidence>
<keyword evidence="2" id="KW-0547">Nucleotide-binding</keyword>
<reference evidence="10" key="4">
    <citation type="journal article" date="2019" name="Int. J. Syst. Evol. Microbiol.">
        <title>The Global Catalogue of Microorganisms (GCM) 10K type strain sequencing project: providing services to taxonomists for standard genome sequencing and annotation.</title>
        <authorList>
            <consortium name="The Broad Institute Genomics Platform"/>
            <consortium name="The Broad Institute Genome Sequencing Center for Infectious Disease"/>
            <person name="Wu L."/>
            <person name="Ma J."/>
        </authorList>
    </citation>
    <scope>NUCLEOTIDE SEQUENCE [LARGE SCALE GENOMIC DNA]</scope>
    <source>
        <strain evidence="10">CGMCC 1.12707</strain>
    </source>
</reference>
<dbReference type="CDD" id="cd03214">
    <property type="entry name" value="ABC_Iron-Siderophores_B12_Hemin"/>
    <property type="match status" value="1"/>
</dbReference>
<reference evidence="9" key="3">
    <citation type="submission" date="2016-11" db="EMBL/GenBank/DDBJ databases">
        <authorList>
            <person name="Varghese N."/>
            <person name="Submissions S."/>
        </authorList>
    </citation>
    <scope>NUCLEOTIDE SEQUENCE [LARGE SCALE GENOMIC DNA]</scope>
    <source>
        <strain evidence="9">DSM 27989</strain>
    </source>
</reference>
<dbReference type="SMART" id="SM00382">
    <property type="entry name" value="AAA"/>
    <property type="match status" value="1"/>
</dbReference>
<accession>A0A1M6X4K7</accession>